<dbReference type="EMBL" id="DS989822">
    <property type="protein sequence ID" value="EFQ98232.1"/>
    <property type="molecule type" value="Genomic_DNA"/>
</dbReference>
<name>E5QZY3_ARTGP</name>
<evidence type="ECO:0000256" key="5">
    <source>
        <dbReference type="SAM" id="MobiDB-lite"/>
    </source>
</evidence>
<evidence type="ECO:0000256" key="4">
    <source>
        <dbReference type="PROSITE-ProRule" id="PRU00146"/>
    </source>
</evidence>
<dbReference type="eggNOG" id="KOG4323">
    <property type="taxonomic scope" value="Eukaryota"/>
</dbReference>
<evidence type="ECO:0000256" key="3">
    <source>
        <dbReference type="ARBA" id="ARBA00022833"/>
    </source>
</evidence>
<dbReference type="GO" id="GO:0008270">
    <property type="term" value="F:zinc ion binding"/>
    <property type="evidence" value="ECO:0007669"/>
    <property type="project" value="UniProtKB-KW"/>
</dbReference>
<dbReference type="STRING" id="535722.E5QZY3"/>
<accession>E5QZY3</accession>
<dbReference type="InParanoid" id="E5QZY3"/>
<dbReference type="SUPFAM" id="SSF57903">
    <property type="entry name" value="FYVE/PHD zinc finger"/>
    <property type="match status" value="1"/>
</dbReference>
<dbReference type="AlphaFoldDB" id="E5QZY3"/>
<feature type="compositionally biased region" description="Polar residues" evidence="5">
    <location>
        <begin position="423"/>
        <end position="467"/>
    </location>
</feature>
<dbReference type="OMA" id="FCHDPPI"/>
<dbReference type="OrthoDB" id="5863171at2759"/>
<feature type="region of interest" description="Disordered" evidence="5">
    <location>
        <begin position="1"/>
        <end position="26"/>
    </location>
</feature>
<feature type="region of interest" description="Disordered" evidence="5">
    <location>
        <begin position="144"/>
        <end position="259"/>
    </location>
</feature>
<feature type="compositionally biased region" description="Polar residues" evidence="5">
    <location>
        <begin position="213"/>
        <end position="223"/>
    </location>
</feature>
<evidence type="ECO:0000256" key="2">
    <source>
        <dbReference type="ARBA" id="ARBA00022771"/>
    </source>
</evidence>
<organism evidence="8">
    <name type="scientific">Arthroderma gypseum (strain ATCC MYA-4604 / CBS 118893)</name>
    <name type="common">Microsporum gypseum</name>
    <dbReference type="NCBI Taxonomy" id="535722"/>
    <lineage>
        <taxon>Eukaryota</taxon>
        <taxon>Fungi</taxon>
        <taxon>Dikarya</taxon>
        <taxon>Ascomycota</taxon>
        <taxon>Pezizomycotina</taxon>
        <taxon>Eurotiomycetes</taxon>
        <taxon>Eurotiomycetidae</taxon>
        <taxon>Onygenales</taxon>
        <taxon>Arthrodermataceae</taxon>
        <taxon>Nannizzia</taxon>
    </lineage>
</organism>
<proteinExistence type="predicted"/>
<dbReference type="Pfam" id="PF00628">
    <property type="entry name" value="PHD"/>
    <property type="match status" value="1"/>
</dbReference>
<dbReference type="InterPro" id="IPR013083">
    <property type="entry name" value="Znf_RING/FYVE/PHD"/>
</dbReference>
<reference evidence="8" key="1">
    <citation type="journal article" date="2012" name="MBio">
        <title>Comparative genome analysis of Trichophyton rubrum and related dermatophytes reveals candidate genes involved in infection.</title>
        <authorList>
            <person name="Martinez D.A."/>
            <person name="Oliver B.G."/>
            <person name="Graeser Y."/>
            <person name="Goldberg J.M."/>
            <person name="Li W."/>
            <person name="Martinez-Rossi N.M."/>
            <person name="Monod M."/>
            <person name="Shelest E."/>
            <person name="Barton R.C."/>
            <person name="Birch E."/>
            <person name="Brakhage A.A."/>
            <person name="Chen Z."/>
            <person name="Gurr S.J."/>
            <person name="Heiman D."/>
            <person name="Heitman J."/>
            <person name="Kosti I."/>
            <person name="Rossi A."/>
            <person name="Saif S."/>
            <person name="Samalova M."/>
            <person name="Saunders C.W."/>
            <person name="Shea T."/>
            <person name="Summerbell R.C."/>
            <person name="Xu J."/>
            <person name="Young S."/>
            <person name="Zeng Q."/>
            <person name="Birren B.W."/>
            <person name="Cuomo C.A."/>
            <person name="White T.C."/>
        </authorList>
    </citation>
    <scope>NUCLEOTIDE SEQUENCE [LARGE SCALE GENOMIC DNA]</scope>
    <source>
        <strain evidence="8">ATCC MYA-4604 / CBS 118893</strain>
    </source>
</reference>
<evidence type="ECO:0000256" key="1">
    <source>
        <dbReference type="ARBA" id="ARBA00022723"/>
    </source>
</evidence>
<dbReference type="Gene3D" id="3.30.40.10">
    <property type="entry name" value="Zinc/RING finger domain, C3HC4 (zinc finger)"/>
    <property type="match status" value="1"/>
</dbReference>
<dbReference type="InterPro" id="IPR011011">
    <property type="entry name" value="Znf_FYVE_PHD"/>
</dbReference>
<dbReference type="VEuPathDB" id="FungiDB:MGYG_01267"/>
<dbReference type="RefSeq" id="XP_003177184.1">
    <property type="nucleotide sequence ID" value="XM_003177136.1"/>
</dbReference>
<keyword evidence="3" id="KW-0862">Zinc</keyword>
<dbReference type="CDD" id="cd15502">
    <property type="entry name" value="PHD_Phf1p_Phf2p_like"/>
    <property type="match status" value="1"/>
</dbReference>
<evidence type="ECO:0000313" key="8">
    <source>
        <dbReference type="Proteomes" id="UP000002669"/>
    </source>
</evidence>
<dbReference type="HOGENOM" id="CLU_025799_1_0_1"/>
<feature type="compositionally biased region" description="Polar residues" evidence="5">
    <location>
        <begin position="231"/>
        <end position="250"/>
    </location>
</feature>
<gene>
    <name evidence="7" type="ORF">MGYG_01267</name>
</gene>
<dbReference type="GeneID" id="10032509"/>
<dbReference type="InterPro" id="IPR019787">
    <property type="entry name" value="Znf_PHD-finger"/>
</dbReference>
<feature type="region of interest" description="Disordered" evidence="5">
    <location>
        <begin position="416"/>
        <end position="493"/>
    </location>
</feature>
<sequence length="531" mass="56813">MGSNTEFATMPPPPMARFTTDTNPGMINEAQNTQILDMSAEGVTFPREGLDSNVSIPSMTYASSSSELSSVSSISTHEGFSSTMIATGDTSNINSKGFNLTPAKPELPLKYSTPLAGWRNIAPAPPPSTALPPSTAAIASAATVGDHTGTGGSTVPLVSTPKASPSKPAPRRRRTAGGAKPRTSRKSGRYGERNDDEGVIKAEDTDSDESSDAQLTTTQTKSGRQIHRPTMFTTEQVQKKSASPDANHQQPPRKRRRVYRKGKEVNVVCLRCDRGHSPRCNAIVFCDDCNAPWHQFCHDPPIGDDVISVKNKEWFCGECRPIDTSLNQTLKQNGQIHHQNDLRSSASPSMQASGPQTPTLLGGSQFTRVERKNYLSSLSHAALVNLLVNISDTRPDIPIFPANLNELNTSSFSSTASTISSSVAPNGSTGSSQQRKISGQPATSTPPSSKRPSESVPASTTNGNGENSDVEEVEEHRLYPRPGNGFRLPPDSEDIDMLLEDPSSTTFSHALHGPAKAMAETSHLQIVDGIA</sequence>
<dbReference type="Proteomes" id="UP000002669">
    <property type="component" value="Unassembled WGS sequence"/>
</dbReference>
<keyword evidence="1" id="KW-0479">Metal-binding</keyword>
<dbReference type="PROSITE" id="PS50016">
    <property type="entry name" value="ZF_PHD_2"/>
    <property type="match status" value="1"/>
</dbReference>
<dbReference type="SMART" id="SM00249">
    <property type="entry name" value="PHD"/>
    <property type="match status" value="1"/>
</dbReference>
<feature type="compositionally biased region" description="Basic and acidic residues" evidence="5">
    <location>
        <begin position="189"/>
        <end position="204"/>
    </location>
</feature>
<dbReference type="InterPro" id="IPR001965">
    <property type="entry name" value="Znf_PHD"/>
</dbReference>
<evidence type="ECO:0000259" key="6">
    <source>
        <dbReference type="PROSITE" id="PS50016"/>
    </source>
</evidence>
<feature type="region of interest" description="Disordered" evidence="5">
    <location>
        <begin position="334"/>
        <end position="363"/>
    </location>
</feature>
<feature type="domain" description="PHD-type" evidence="6">
    <location>
        <begin position="266"/>
        <end position="322"/>
    </location>
</feature>
<keyword evidence="8" id="KW-1185">Reference proteome</keyword>
<keyword evidence="2 4" id="KW-0863">Zinc-finger</keyword>
<protein>
    <recommendedName>
        <fullName evidence="6">PHD-type domain-containing protein</fullName>
    </recommendedName>
</protein>
<evidence type="ECO:0000313" key="7">
    <source>
        <dbReference type="EMBL" id="EFQ98232.1"/>
    </source>
</evidence>